<evidence type="ECO:0000256" key="1">
    <source>
        <dbReference type="SAM" id="MobiDB-lite"/>
    </source>
</evidence>
<feature type="compositionally biased region" description="Basic residues" evidence="1">
    <location>
        <begin position="140"/>
        <end position="155"/>
    </location>
</feature>
<dbReference type="OrthoDB" id="71699at2"/>
<proteinExistence type="predicted"/>
<protein>
    <submittedName>
        <fullName evidence="4">Uncharacterized protein</fullName>
    </submittedName>
</protein>
<evidence type="ECO:0000313" key="3">
    <source>
        <dbReference type="EMBL" id="MBB6017079.1"/>
    </source>
</evidence>
<keyword evidence="2" id="KW-0472">Membrane</keyword>
<comment type="caution">
    <text evidence="4">The sequence shown here is derived from an EMBL/GenBank/DDBJ whole genome shotgun (WGS) entry which is preliminary data.</text>
</comment>
<reference evidence="3 6" key="2">
    <citation type="submission" date="2020-08" db="EMBL/GenBank/DDBJ databases">
        <title>Genomic Encyclopedia of Type Strains, Phase IV (KMG-IV): sequencing the most valuable type-strain genomes for metagenomic binning, comparative biology and taxonomic classification.</title>
        <authorList>
            <person name="Goeker M."/>
        </authorList>
    </citation>
    <scope>NUCLEOTIDE SEQUENCE [LARGE SCALE GENOMIC DNA]</scope>
    <source>
        <strain evidence="3 6">DSM 12027</strain>
    </source>
</reference>
<evidence type="ECO:0000313" key="6">
    <source>
        <dbReference type="Proteomes" id="UP000629870"/>
    </source>
</evidence>
<dbReference type="RefSeq" id="WP_139403714.1">
    <property type="nucleotide sequence ID" value="NZ_JACHEW010000011.1"/>
</dbReference>
<dbReference type="Proteomes" id="UP000313988">
    <property type="component" value="Unassembled WGS sequence"/>
</dbReference>
<sequence>MVKAATGEANPLRHRCYMTRGRFGFISYIDFSDLIVLGAVFYFSTMLSAKLFVSPAPKLLLCLALLLAAWFINFGVKRLLLPYPGVVEHFINWWFSGVDSLEPDVDERPVPLLVTREMQVGHAIGRAAGLVRTQRPTPRSTRRERRVRKEAKKVR</sequence>
<accession>A0A5C4Y492</accession>
<keyword evidence="6" id="KW-1185">Reference proteome</keyword>
<feature type="transmembrane region" description="Helical" evidence="2">
    <location>
        <begin position="56"/>
        <end position="76"/>
    </location>
</feature>
<gene>
    <name evidence="4" type="ORF">FHR04_12365</name>
    <name evidence="3" type="ORF">HNQ04_002341</name>
</gene>
<dbReference type="AlphaFoldDB" id="A0A5C4Y492"/>
<keyword evidence="2" id="KW-0812">Transmembrane</keyword>
<evidence type="ECO:0000256" key="2">
    <source>
        <dbReference type="SAM" id="Phobius"/>
    </source>
</evidence>
<dbReference type="Proteomes" id="UP000629870">
    <property type="component" value="Unassembled WGS sequence"/>
</dbReference>
<dbReference type="EMBL" id="VDMO01000012">
    <property type="protein sequence ID" value="TNM70687.1"/>
    <property type="molecule type" value="Genomic_DNA"/>
</dbReference>
<feature type="region of interest" description="Disordered" evidence="1">
    <location>
        <begin position="133"/>
        <end position="155"/>
    </location>
</feature>
<name>A0A5C4Y492_9DEIO</name>
<keyword evidence="2" id="KW-1133">Transmembrane helix</keyword>
<evidence type="ECO:0000313" key="5">
    <source>
        <dbReference type="Proteomes" id="UP000313988"/>
    </source>
</evidence>
<evidence type="ECO:0000313" key="4">
    <source>
        <dbReference type="EMBL" id="TNM70687.1"/>
    </source>
</evidence>
<organism evidence="4 5">
    <name type="scientific">Deinococcus radiopugnans ATCC 19172</name>
    <dbReference type="NCBI Taxonomy" id="585398"/>
    <lineage>
        <taxon>Bacteria</taxon>
        <taxon>Thermotogati</taxon>
        <taxon>Deinococcota</taxon>
        <taxon>Deinococci</taxon>
        <taxon>Deinococcales</taxon>
        <taxon>Deinococcaceae</taxon>
        <taxon>Deinococcus</taxon>
    </lineage>
</organism>
<feature type="transmembrane region" description="Helical" evidence="2">
    <location>
        <begin position="23"/>
        <end position="44"/>
    </location>
</feature>
<reference evidence="4 5" key="1">
    <citation type="submission" date="2019-06" db="EMBL/GenBank/DDBJ databases">
        <title>Genome sequence of Deinococcus radiopugnans ATCC 19172.</title>
        <authorList>
            <person name="Maclea K.S."/>
            <person name="Maynard C.R."/>
        </authorList>
    </citation>
    <scope>NUCLEOTIDE SEQUENCE [LARGE SCALE GENOMIC DNA]</scope>
    <source>
        <strain evidence="4 5">ATCC 19172</strain>
    </source>
</reference>
<dbReference type="EMBL" id="JACHEW010000011">
    <property type="protein sequence ID" value="MBB6017079.1"/>
    <property type="molecule type" value="Genomic_DNA"/>
</dbReference>